<comment type="subcellular location">
    <subcellularLocation>
        <location evidence="1">Cell membrane</location>
        <topology evidence="1">Multi-pass membrane protein</topology>
    </subcellularLocation>
</comment>
<keyword evidence="8" id="KW-1185">Reference proteome</keyword>
<dbReference type="PANTHER" id="PTHR40277:SF1">
    <property type="entry name" value="BLL5419 PROTEIN"/>
    <property type="match status" value="1"/>
</dbReference>
<dbReference type="InterPro" id="IPR022791">
    <property type="entry name" value="L-PG_synthase/AglD"/>
</dbReference>
<evidence type="ECO:0000313" key="8">
    <source>
        <dbReference type="Proteomes" id="UP001596052"/>
    </source>
</evidence>
<feature type="transmembrane region" description="Helical" evidence="6">
    <location>
        <begin position="118"/>
        <end position="143"/>
    </location>
</feature>
<keyword evidence="3 6" id="KW-0812">Transmembrane</keyword>
<feature type="transmembrane region" description="Helical" evidence="6">
    <location>
        <begin position="256"/>
        <end position="276"/>
    </location>
</feature>
<evidence type="ECO:0000256" key="3">
    <source>
        <dbReference type="ARBA" id="ARBA00022692"/>
    </source>
</evidence>
<protein>
    <submittedName>
        <fullName evidence="7">YbhN family protein</fullName>
    </submittedName>
</protein>
<comment type="caution">
    <text evidence="7">The sequence shown here is derived from an EMBL/GenBank/DDBJ whole genome shotgun (WGS) entry which is preliminary data.</text>
</comment>
<gene>
    <name evidence="7" type="ORF">ACFQDI_14405</name>
</gene>
<evidence type="ECO:0000256" key="5">
    <source>
        <dbReference type="ARBA" id="ARBA00023136"/>
    </source>
</evidence>
<feature type="transmembrane region" description="Helical" evidence="6">
    <location>
        <begin position="223"/>
        <end position="244"/>
    </location>
</feature>
<accession>A0ABW0KTZ9</accession>
<proteinExistence type="predicted"/>
<organism evidence="7 8">
    <name type="scientific">Prosthecobacter fluviatilis</name>
    <dbReference type="NCBI Taxonomy" id="445931"/>
    <lineage>
        <taxon>Bacteria</taxon>
        <taxon>Pseudomonadati</taxon>
        <taxon>Verrucomicrobiota</taxon>
        <taxon>Verrucomicrobiia</taxon>
        <taxon>Verrucomicrobiales</taxon>
        <taxon>Verrucomicrobiaceae</taxon>
        <taxon>Prosthecobacter</taxon>
    </lineage>
</organism>
<sequence length="336" mass="36491">MKRFVSISLRLLISGVLLALLFREHDLVADIVPRLRALLTNWPWTLAGITFAFLSLFLTAIRWHIILRGQVPDLPFHVVLSTEMVSAFFNISSVGVVGGDTYKIMSLSRRLPGQTMPVSVSLVLDHLTGLLSVAFLFTACLLARASHWNEIGYDLRMLITGYAMYVGGALVGLVISWFSFKPSLLAWGRRTFPRTMGNPKLAGLIARLTQVHDVFALLWKRTLSASVVSTGMHAAFFMSFYCGLRAVGGMAPVLDVLTAMPIVDAAASLPVSVSGLGVRERTFEALLAGLAGVPEAVGISASLAGWLFNVFWGIVGGVVFLRARHSVIIPPEVVRA</sequence>
<feature type="transmembrane region" description="Helical" evidence="6">
    <location>
        <begin position="155"/>
        <end position="180"/>
    </location>
</feature>
<evidence type="ECO:0000256" key="2">
    <source>
        <dbReference type="ARBA" id="ARBA00022475"/>
    </source>
</evidence>
<keyword evidence="5 6" id="KW-0472">Membrane</keyword>
<evidence type="ECO:0000256" key="1">
    <source>
        <dbReference type="ARBA" id="ARBA00004651"/>
    </source>
</evidence>
<dbReference type="RefSeq" id="WP_377167918.1">
    <property type="nucleotide sequence ID" value="NZ_JBHSMQ010000005.1"/>
</dbReference>
<feature type="transmembrane region" description="Helical" evidence="6">
    <location>
        <begin position="296"/>
        <end position="321"/>
    </location>
</feature>
<feature type="transmembrane region" description="Helical" evidence="6">
    <location>
        <begin position="77"/>
        <end position="98"/>
    </location>
</feature>
<feature type="transmembrane region" description="Helical" evidence="6">
    <location>
        <begin position="45"/>
        <end position="65"/>
    </location>
</feature>
<keyword evidence="2" id="KW-1003">Cell membrane</keyword>
<dbReference type="Proteomes" id="UP001596052">
    <property type="component" value="Unassembled WGS sequence"/>
</dbReference>
<reference evidence="8" key="1">
    <citation type="journal article" date="2019" name="Int. J. Syst. Evol. Microbiol.">
        <title>The Global Catalogue of Microorganisms (GCM) 10K type strain sequencing project: providing services to taxonomists for standard genome sequencing and annotation.</title>
        <authorList>
            <consortium name="The Broad Institute Genomics Platform"/>
            <consortium name="The Broad Institute Genome Sequencing Center for Infectious Disease"/>
            <person name="Wu L."/>
            <person name="Ma J."/>
        </authorList>
    </citation>
    <scope>NUCLEOTIDE SEQUENCE [LARGE SCALE GENOMIC DNA]</scope>
    <source>
        <strain evidence="8">CGMCC 4.1469</strain>
    </source>
</reference>
<name>A0ABW0KTZ9_9BACT</name>
<dbReference type="EMBL" id="JBHSMQ010000005">
    <property type="protein sequence ID" value="MFC5456052.1"/>
    <property type="molecule type" value="Genomic_DNA"/>
</dbReference>
<dbReference type="PANTHER" id="PTHR40277">
    <property type="entry name" value="BLL5419 PROTEIN"/>
    <property type="match status" value="1"/>
</dbReference>
<keyword evidence="4 6" id="KW-1133">Transmembrane helix</keyword>
<evidence type="ECO:0000256" key="4">
    <source>
        <dbReference type="ARBA" id="ARBA00022989"/>
    </source>
</evidence>
<dbReference type="Pfam" id="PF03706">
    <property type="entry name" value="LPG_synthase_TM"/>
    <property type="match status" value="1"/>
</dbReference>
<evidence type="ECO:0000256" key="6">
    <source>
        <dbReference type="SAM" id="Phobius"/>
    </source>
</evidence>
<evidence type="ECO:0000313" key="7">
    <source>
        <dbReference type="EMBL" id="MFC5456052.1"/>
    </source>
</evidence>